<keyword evidence="3" id="KW-1185">Reference proteome</keyword>
<accession>A0ABS7HB55</accession>
<gene>
    <name evidence="2" type="ORF">JNB71_13540</name>
</gene>
<comment type="caution">
    <text evidence="2">The sequence shown here is derived from an EMBL/GenBank/DDBJ whole genome shotgun (WGS) entry which is preliminary data.</text>
</comment>
<evidence type="ECO:0000313" key="3">
    <source>
        <dbReference type="Proteomes" id="UP000757604"/>
    </source>
</evidence>
<dbReference type="Proteomes" id="UP000757604">
    <property type="component" value="Unassembled WGS sequence"/>
</dbReference>
<reference evidence="2 3" key="1">
    <citation type="journal article" date="2021" name="MBio">
        <title>Poor Competitiveness of Bradyrhizobium in Pigeon Pea Root Colonization in Indian Soils.</title>
        <authorList>
            <person name="Chalasani D."/>
            <person name="Basu A."/>
            <person name="Pullabhotla S.V.S.R.N."/>
            <person name="Jorrin B."/>
            <person name="Neal A.L."/>
            <person name="Poole P.S."/>
            <person name="Podile A.R."/>
            <person name="Tkacz A."/>
        </authorList>
    </citation>
    <scope>NUCLEOTIDE SEQUENCE [LARGE SCALE GENOMIC DNA]</scope>
    <source>
        <strain evidence="2 3">HU44</strain>
    </source>
</reference>
<organism evidence="2 3">
    <name type="scientific">Rhizobium herbae</name>
    <dbReference type="NCBI Taxonomy" id="508661"/>
    <lineage>
        <taxon>Bacteria</taxon>
        <taxon>Pseudomonadati</taxon>
        <taxon>Pseudomonadota</taxon>
        <taxon>Alphaproteobacteria</taxon>
        <taxon>Hyphomicrobiales</taxon>
        <taxon>Rhizobiaceae</taxon>
        <taxon>Rhizobium/Agrobacterium group</taxon>
        <taxon>Rhizobium</taxon>
    </lineage>
</organism>
<protein>
    <submittedName>
        <fullName evidence="2">Nutrient deprivation-induced protein</fullName>
    </submittedName>
</protein>
<feature type="region of interest" description="Disordered" evidence="1">
    <location>
        <begin position="132"/>
        <end position="165"/>
    </location>
</feature>
<sequence length="165" mass="17129">MGFSELKDKVADDLDAARGMINDGAEAAVAKVKESVSTQTNFAARQAQGIASALEKVGAELEHGEQPQVGRYARQIGGSIQRFAREIEDRDIGEVAGMAEDFGRRQPLAFLGVAAIAGFAASRFLMASAKRGSGPEMDVTGPTMVPSDTQSGRASGIATGGQING</sequence>
<name>A0ABS7HB55_9HYPH</name>
<evidence type="ECO:0000313" key="2">
    <source>
        <dbReference type="EMBL" id="MBW9064345.1"/>
    </source>
</evidence>
<evidence type="ECO:0000256" key="1">
    <source>
        <dbReference type="SAM" id="MobiDB-lite"/>
    </source>
</evidence>
<proteinExistence type="predicted"/>
<dbReference type="EMBL" id="JAEUAO010000003">
    <property type="protein sequence ID" value="MBW9064345.1"/>
    <property type="molecule type" value="Genomic_DNA"/>
</dbReference>